<reference evidence="2" key="1">
    <citation type="submission" date="2019-02" db="EMBL/GenBank/DDBJ databases">
        <title>Glaciihabitans arcticus sp. nov., a psychrotolerant bacterium isolated from polar soil.</title>
        <authorList>
            <person name="Dahal R.H."/>
        </authorList>
    </citation>
    <scope>NUCLEOTIDE SEQUENCE [LARGE SCALE GENOMIC DNA]</scope>
    <source>
        <strain evidence="2">RP-3-7</strain>
    </source>
</reference>
<dbReference type="EMBL" id="SISG01000001">
    <property type="protein sequence ID" value="TBN57697.1"/>
    <property type="molecule type" value="Genomic_DNA"/>
</dbReference>
<dbReference type="RefSeq" id="WP_130981808.1">
    <property type="nucleotide sequence ID" value="NZ_SISG01000001.1"/>
</dbReference>
<organism evidence="1 2">
    <name type="scientific">Glaciihabitans arcticus</name>
    <dbReference type="NCBI Taxonomy" id="2668039"/>
    <lineage>
        <taxon>Bacteria</taxon>
        <taxon>Bacillati</taxon>
        <taxon>Actinomycetota</taxon>
        <taxon>Actinomycetes</taxon>
        <taxon>Micrococcales</taxon>
        <taxon>Microbacteriaceae</taxon>
        <taxon>Glaciihabitans</taxon>
    </lineage>
</organism>
<proteinExistence type="predicted"/>
<dbReference type="Proteomes" id="UP000294194">
    <property type="component" value="Unassembled WGS sequence"/>
</dbReference>
<name>A0A4Q9GWT9_9MICO</name>
<comment type="caution">
    <text evidence="1">The sequence shown here is derived from an EMBL/GenBank/DDBJ whole genome shotgun (WGS) entry which is preliminary data.</text>
</comment>
<accession>A0A4Q9GWT9</accession>
<evidence type="ECO:0000313" key="2">
    <source>
        <dbReference type="Proteomes" id="UP000294194"/>
    </source>
</evidence>
<keyword evidence="2" id="KW-1185">Reference proteome</keyword>
<gene>
    <name evidence="1" type="ORF">EYE40_10025</name>
</gene>
<protein>
    <submittedName>
        <fullName evidence="1">Uncharacterized protein</fullName>
    </submittedName>
</protein>
<evidence type="ECO:0000313" key="1">
    <source>
        <dbReference type="EMBL" id="TBN57697.1"/>
    </source>
</evidence>
<sequence>MAMQHAVVDGAAAAERARSGHVSGWHPVLAAVEGEPGTWLMVDEGRGRCYGVIRLLRIRGEAGYRAVTWAEKSEDRQLIGYFRSLRAACAAAHNNLLSTYGNPGPPNGGRVSR</sequence>
<dbReference type="AlphaFoldDB" id="A0A4Q9GWT9"/>